<evidence type="ECO:0000313" key="7">
    <source>
        <dbReference type="Proteomes" id="UP000621390"/>
    </source>
</evidence>
<dbReference type="Pfam" id="PF12833">
    <property type="entry name" value="HTH_18"/>
    <property type="match status" value="1"/>
</dbReference>
<sequence>MTKTTEHTTQTTEALNELLEQVAQGTELHFESGLCGDWTLMVKRPEKVAFHVVTKGDCWFGFPDSSVAPVKLSASDIIFVNKGVSHFLSETQIPSDINESDIPQYCQPDHQQYGVVCYDVKSAPGANDTLFQLLPPWLILKQADQYQQLSHIIEMIRFETTQQAPGYHTVISRLSDVLALNLLRQVIDQGESLNGPLAALNDRQLRSVVIAIIDEPGADWSVEHLAELAYLSVSAFAERCIKKTGLTPKKLVDQLRLQRARMLLNGSQLPLDLIAEQLGYQSATAFSRFFKKYAGLSPADYRQNYHP</sequence>
<keyword evidence="2" id="KW-0238">DNA-binding</keyword>
<dbReference type="GO" id="GO:0043565">
    <property type="term" value="F:sequence-specific DNA binding"/>
    <property type="evidence" value="ECO:0007669"/>
    <property type="project" value="InterPro"/>
</dbReference>
<evidence type="ECO:0000256" key="2">
    <source>
        <dbReference type="ARBA" id="ARBA00023125"/>
    </source>
</evidence>
<reference evidence="6 8" key="1">
    <citation type="submission" date="2020-09" db="EMBL/GenBank/DDBJ databases">
        <title>Draft Genomes of Bacterial Isolates from North Pond Shallow Sediments.</title>
        <authorList>
            <person name="Kiel Reese B."/>
            <person name="Mullis M."/>
            <person name="Weisend R.E."/>
        </authorList>
    </citation>
    <scope>NUCLEOTIDE SEQUENCE</scope>
    <source>
        <strain evidence="6">KJE-2</strain>
        <strain evidence="5 8">KJE-3</strain>
    </source>
</reference>
<dbReference type="InterPro" id="IPR018060">
    <property type="entry name" value="HTH_AraC"/>
</dbReference>
<dbReference type="PRINTS" id="PR00032">
    <property type="entry name" value="HTHARAC"/>
</dbReference>
<keyword evidence="3" id="KW-0804">Transcription</keyword>
<keyword evidence="1" id="KW-0805">Transcription regulation</keyword>
<dbReference type="EMBL" id="JAEMOS010000044">
    <property type="protein sequence ID" value="MBJ7267749.1"/>
    <property type="molecule type" value="Genomic_DNA"/>
</dbReference>
<dbReference type="Proteomes" id="UP000655994">
    <property type="component" value="Unassembled WGS sequence"/>
</dbReference>
<dbReference type="InterPro" id="IPR032783">
    <property type="entry name" value="AraC_lig"/>
</dbReference>
<accession>A0A8I1G3W2</accession>
<protein>
    <submittedName>
        <fullName evidence="6">AraC family transcriptional regulator</fullName>
    </submittedName>
</protein>
<organism evidence="6 7">
    <name type="scientific">Idiomarina abyssalis</name>
    <dbReference type="NCBI Taxonomy" id="86102"/>
    <lineage>
        <taxon>Bacteria</taxon>
        <taxon>Pseudomonadati</taxon>
        <taxon>Pseudomonadota</taxon>
        <taxon>Gammaproteobacteria</taxon>
        <taxon>Alteromonadales</taxon>
        <taxon>Idiomarinaceae</taxon>
        <taxon>Idiomarina</taxon>
    </lineage>
</organism>
<evidence type="ECO:0000256" key="3">
    <source>
        <dbReference type="ARBA" id="ARBA00023163"/>
    </source>
</evidence>
<evidence type="ECO:0000313" key="5">
    <source>
        <dbReference type="EMBL" id="MBJ7267749.1"/>
    </source>
</evidence>
<dbReference type="PROSITE" id="PS01124">
    <property type="entry name" value="HTH_ARAC_FAMILY_2"/>
    <property type="match status" value="1"/>
</dbReference>
<dbReference type="Proteomes" id="UP000621390">
    <property type="component" value="Unassembled WGS sequence"/>
</dbReference>
<dbReference type="RefSeq" id="WP_199495005.1">
    <property type="nucleotide sequence ID" value="NZ_CAXAWT010000003.1"/>
</dbReference>
<gene>
    <name evidence="5" type="ORF">JHC10_12470</name>
    <name evidence="6" type="ORF">JHC11_04485</name>
</gene>
<dbReference type="PANTHER" id="PTHR46796">
    <property type="entry name" value="HTH-TYPE TRANSCRIPTIONAL ACTIVATOR RHAS-RELATED"/>
    <property type="match status" value="1"/>
</dbReference>
<name>A0A8I1G3W2_9GAMM</name>
<dbReference type="InterPro" id="IPR020449">
    <property type="entry name" value="Tscrpt_reg_AraC-type_HTH"/>
</dbReference>
<dbReference type="SMART" id="SM00342">
    <property type="entry name" value="HTH_ARAC"/>
    <property type="match status" value="1"/>
</dbReference>
<dbReference type="InterPro" id="IPR009057">
    <property type="entry name" value="Homeodomain-like_sf"/>
</dbReference>
<dbReference type="Pfam" id="PF12852">
    <property type="entry name" value="Cupin_6"/>
    <property type="match status" value="1"/>
</dbReference>
<evidence type="ECO:0000256" key="1">
    <source>
        <dbReference type="ARBA" id="ARBA00023015"/>
    </source>
</evidence>
<dbReference type="AlphaFoldDB" id="A0A8I1G3W2"/>
<dbReference type="PANTHER" id="PTHR46796:SF13">
    <property type="entry name" value="HTH-TYPE TRANSCRIPTIONAL ACTIVATOR RHAS"/>
    <property type="match status" value="1"/>
</dbReference>
<proteinExistence type="predicted"/>
<dbReference type="SUPFAM" id="SSF46689">
    <property type="entry name" value="Homeodomain-like"/>
    <property type="match status" value="1"/>
</dbReference>
<dbReference type="InterPro" id="IPR050204">
    <property type="entry name" value="AraC_XylS_family_regulators"/>
</dbReference>
<keyword evidence="8" id="KW-1185">Reference proteome</keyword>
<feature type="domain" description="HTH araC/xylS-type" evidence="4">
    <location>
        <begin position="203"/>
        <end position="304"/>
    </location>
</feature>
<comment type="caution">
    <text evidence="6">The sequence shown here is derived from an EMBL/GenBank/DDBJ whole genome shotgun (WGS) entry which is preliminary data.</text>
</comment>
<evidence type="ECO:0000259" key="4">
    <source>
        <dbReference type="PROSITE" id="PS01124"/>
    </source>
</evidence>
<evidence type="ECO:0000313" key="6">
    <source>
        <dbReference type="EMBL" id="MBJ7315249.1"/>
    </source>
</evidence>
<dbReference type="GO" id="GO:0003700">
    <property type="term" value="F:DNA-binding transcription factor activity"/>
    <property type="evidence" value="ECO:0007669"/>
    <property type="project" value="InterPro"/>
</dbReference>
<evidence type="ECO:0000313" key="8">
    <source>
        <dbReference type="Proteomes" id="UP000655994"/>
    </source>
</evidence>
<dbReference type="Gene3D" id="1.10.10.60">
    <property type="entry name" value="Homeodomain-like"/>
    <property type="match status" value="2"/>
</dbReference>
<dbReference type="EMBL" id="JAEMOP010000002">
    <property type="protein sequence ID" value="MBJ7315249.1"/>
    <property type="molecule type" value="Genomic_DNA"/>
</dbReference>